<evidence type="ECO:0000256" key="2">
    <source>
        <dbReference type="ARBA" id="ARBA00005478"/>
    </source>
</evidence>
<proteinExistence type="inferred from homology"/>
<evidence type="ECO:0000256" key="6">
    <source>
        <dbReference type="ARBA" id="ARBA00023136"/>
    </source>
</evidence>
<dbReference type="EMBL" id="OZ022409">
    <property type="protein sequence ID" value="CAK9440228.1"/>
    <property type="molecule type" value="Genomic_DNA"/>
</dbReference>
<dbReference type="GeneID" id="92209524"/>
<feature type="transmembrane region" description="Helical" evidence="7">
    <location>
        <begin position="75"/>
        <end position="95"/>
    </location>
</feature>
<comment type="pathway">
    <text evidence="7">Protein modification; protein glycosylation.</text>
</comment>
<dbReference type="PANTHER" id="PTHR15039">
    <property type="entry name" value="DOLICHOL PHOSPHATE-MANNOSE BIOSYNTHESIS REGULATORY PROTEIN"/>
    <property type="match status" value="1"/>
</dbReference>
<dbReference type="RefSeq" id="XP_066831266.1">
    <property type="nucleotide sequence ID" value="XM_066974537.1"/>
</dbReference>
<dbReference type="InterPro" id="IPR009914">
    <property type="entry name" value="DPM2"/>
</dbReference>
<dbReference type="PANTHER" id="PTHR15039:SF11">
    <property type="entry name" value="DOLICHOL PHOSPHATE-MANNOSE BIOSYNTHESIS REGULATORY PROTEIN"/>
    <property type="match status" value="1"/>
</dbReference>
<evidence type="ECO:0000256" key="7">
    <source>
        <dbReference type="RuleBase" id="RU365084"/>
    </source>
</evidence>
<evidence type="ECO:0000256" key="1">
    <source>
        <dbReference type="ARBA" id="ARBA00004477"/>
    </source>
</evidence>
<protein>
    <recommendedName>
        <fullName evidence="7">Dolichol phosphate-mannose biosynthesis regulatory protein</fullName>
    </recommendedName>
</protein>
<dbReference type="Proteomes" id="UP001497383">
    <property type="component" value="Chromosome 5"/>
</dbReference>
<name>A0ABP0ZPN1_9ASCO</name>
<dbReference type="Pfam" id="PF07297">
    <property type="entry name" value="DPM2"/>
    <property type="match status" value="1"/>
</dbReference>
<organism evidence="8 9">
    <name type="scientific">Lodderomyces beijingensis</name>
    <dbReference type="NCBI Taxonomy" id="1775926"/>
    <lineage>
        <taxon>Eukaryota</taxon>
        <taxon>Fungi</taxon>
        <taxon>Dikarya</taxon>
        <taxon>Ascomycota</taxon>
        <taxon>Saccharomycotina</taxon>
        <taxon>Pichiomycetes</taxon>
        <taxon>Debaryomycetaceae</taxon>
        <taxon>Candida/Lodderomyces clade</taxon>
        <taxon>Lodderomyces</taxon>
    </lineage>
</organism>
<comment type="function">
    <text evidence="7">Regulatory subunit of the dolichol-phosphate mannose (DPM) synthase complex; essential for the ER localization.</text>
</comment>
<keyword evidence="4 7" id="KW-0256">Endoplasmic reticulum</keyword>
<comment type="subunit">
    <text evidence="7">Component of the dolichol-phosphate mannose (DPM) synthase complex.</text>
</comment>
<evidence type="ECO:0000313" key="9">
    <source>
        <dbReference type="Proteomes" id="UP001497383"/>
    </source>
</evidence>
<sequence length="108" mass="12083">MNHSQLSPDTSSTLYIHLCGKDTMALDKLIGLQMLAVATFVFVYYSTWVFVLPFVDEDSAVNKFFLPRDYAIKLPLLLLLIGGLGVGTFVGRVLIKNSQKQKSKKKTQ</sequence>
<comment type="similarity">
    <text evidence="2 7">Belongs to the DPM2 family.</text>
</comment>
<comment type="subcellular location">
    <subcellularLocation>
        <location evidence="1 7">Endoplasmic reticulum membrane</location>
        <topology evidence="1 7">Multi-pass membrane protein</topology>
    </subcellularLocation>
</comment>
<keyword evidence="9" id="KW-1185">Reference proteome</keyword>
<keyword evidence="3 7" id="KW-0812">Transmembrane</keyword>
<keyword evidence="6 7" id="KW-0472">Membrane</keyword>
<reference evidence="8 9" key="1">
    <citation type="submission" date="2024-03" db="EMBL/GenBank/DDBJ databases">
        <authorList>
            <person name="Brejova B."/>
        </authorList>
    </citation>
    <scope>NUCLEOTIDE SEQUENCE [LARGE SCALE GENOMIC DNA]</scope>
    <source>
        <strain evidence="8 9">CBS 14171</strain>
    </source>
</reference>
<gene>
    <name evidence="8" type="ORF">LODBEIA_P43280</name>
</gene>
<keyword evidence="5 7" id="KW-1133">Transmembrane helix</keyword>
<evidence type="ECO:0000313" key="8">
    <source>
        <dbReference type="EMBL" id="CAK9440228.1"/>
    </source>
</evidence>
<feature type="transmembrane region" description="Helical" evidence="7">
    <location>
        <begin position="34"/>
        <end position="55"/>
    </location>
</feature>
<evidence type="ECO:0000256" key="3">
    <source>
        <dbReference type="ARBA" id="ARBA00022692"/>
    </source>
</evidence>
<accession>A0ABP0ZPN1</accession>
<evidence type="ECO:0000256" key="5">
    <source>
        <dbReference type="ARBA" id="ARBA00022989"/>
    </source>
</evidence>
<evidence type="ECO:0000256" key="4">
    <source>
        <dbReference type="ARBA" id="ARBA00022824"/>
    </source>
</evidence>